<feature type="repeat" description="TPR" evidence="1">
    <location>
        <begin position="198"/>
        <end position="231"/>
    </location>
</feature>
<evidence type="ECO:0000256" key="2">
    <source>
        <dbReference type="SAM" id="Coils"/>
    </source>
</evidence>
<dbReference type="AlphaFoldDB" id="A0A486XRH7"/>
<keyword evidence="1" id="KW-0802">TPR repeat</keyword>
<dbReference type="SUPFAM" id="SSF48452">
    <property type="entry name" value="TPR-like"/>
    <property type="match status" value="2"/>
</dbReference>
<dbReference type="InterPro" id="IPR011990">
    <property type="entry name" value="TPR-like_helical_dom_sf"/>
</dbReference>
<name>A0A486XRH7_9GAMM</name>
<feature type="coiled-coil region" evidence="2">
    <location>
        <begin position="372"/>
        <end position="399"/>
    </location>
</feature>
<keyword evidence="3" id="KW-0472">Membrane</keyword>
<keyword evidence="3" id="KW-1133">Transmembrane helix</keyword>
<organism evidence="4">
    <name type="scientific">Rheinheimera sp. BAL341</name>
    <dbReference type="NCBI Taxonomy" id="1708203"/>
    <lineage>
        <taxon>Bacteria</taxon>
        <taxon>Pseudomonadati</taxon>
        <taxon>Pseudomonadota</taxon>
        <taxon>Gammaproteobacteria</taxon>
        <taxon>Chromatiales</taxon>
        <taxon>Chromatiaceae</taxon>
        <taxon>Rheinheimera</taxon>
    </lineage>
</organism>
<keyword evidence="3" id="KW-0812">Transmembrane</keyword>
<evidence type="ECO:0000256" key="1">
    <source>
        <dbReference type="PROSITE-ProRule" id="PRU00339"/>
    </source>
</evidence>
<dbReference type="SMART" id="SM00028">
    <property type="entry name" value="TPR"/>
    <property type="match status" value="4"/>
</dbReference>
<dbReference type="InterPro" id="IPR019734">
    <property type="entry name" value="TPR_rpt"/>
</dbReference>
<dbReference type="PROSITE" id="PS50005">
    <property type="entry name" value="TPR"/>
    <property type="match status" value="1"/>
</dbReference>
<reference evidence="4" key="1">
    <citation type="submission" date="2019-04" db="EMBL/GenBank/DDBJ databases">
        <authorList>
            <person name="Brambilla D."/>
        </authorList>
    </citation>
    <scope>NUCLEOTIDE SEQUENCE</scope>
    <source>
        <strain evidence="4">BAL1</strain>
    </source>
</reference>
<feature type="transmembrane region" description="Helical" evidence="3">
    <location>
        <begin position="405"/>
        <end position="424"/>
    </location>
</feature>
<sequence length="442" mass="50830">MPAWLAQVNEFKRQQPEAMLALMQEHQHELASLSAEHQAQWYYLQAVLFDTLGRHQQQQQAAEQGLRLVGDAAQLIRVKLLYELGFAREMQTDYASALQHYLSGLELATALESEKFILYGQINHAAVLTMRNEDQAALALLKDTYQRAMQLQDEEVLAEVNAELGLLYSSLGYDDEAIAMLNTAKQQYQKLNWPKSEITVLYNLARTYSYLDRYDRALETYNQMLQKSQQRQDYVNLYHAYLGLAVASISAGKSEAALAYINKAEEYLPQLESNAHIATHYYEKALIYKKLEQVSLAMQQVLLAEQSLGQSGLQDDKASQLALWHLKAQLMAAQGEYQRAYEQLYDFVYEYQQMRNQQNELAFERMRLGIDHERLQQKSRHLERENQLLTTELQQAVATQKMQRIGLGILGCLLALLALFVLWLRSHYKQQHQAANTVGHTG</sequence>
<accession>A0A486XRH7</accession>
<proteinExistence type="predicted"/>
<dbReference type="Pfam" id="PF13424">
    <property type="entry name" value="TPR_12"/>
    <property type="match status" value="1"/>
</dbReference>
<evidence type="ECO:0000256" key="3">
    <source>
        <dbReference type="SAM" id="Phobius"/>
    </source>
</evidence>
<dbReference type="EMBL" id="CAAJGR010000099">
    <property type="protein sequence ID" value="VHO04325.1"/>
    <property type="molecule type" value="Genomic_DNA"/>
</dbReference>
<protein>
    <submittedName>
        <fullName evidence="4">Uncharacterized protein</fullName>
    </submittedName>
</protein>
<keyword evidence="2" id="KW-0175">Coiled coil</keyword>
<gene>
    <name evidence="4" type="ORF">BAL341_1831</name>
</gene>
<evidence type="ECO:0000313" key="4">
    <source>
        <dbReference type="EMBL" id="VHO04325.1"/>
    </source>
</evidence>
<dbReference type="Gene3D" id="1.25.40.10">
    <property type="entry name" value="Tetratricopeptide repeat domain"/>
    <property type="match status" value="2"/>
</dbReference>